<comment type="caution">
    <text evidence="3">The sequence shown here is derived from an EMBL/GenBank/DDBJ whole genome shotgun (WGS) entry which is preliminary data.</text>
</comment>
<evidence type="ECO:0000256" key="1">
    <source>
        <dbReference type="SAM" id="Coils"/>
    </source>
</evidence>
<feature type="region of interest" description="Disordered" evidence="2">
    <location>
        <begin position="1"/>
        <end position="57"/>
    </location>
</feature>
<accession>A0A428U182</accession>
<reference evidence="3 4" key="1">
    <citation type="submission" date="2017-06" db="EMBL/GenBank/DDBJ databases">
        <title>Cmopartive genomic analysis of Ambrosia Fusariam Clade fungi.</title>
        <authorList>
            <person name="Stajich J.E."/>
            <person name="Carrillo J."/>
            <person name="Kijimoto T."/>
            <person name="Eskalen A."/>
            <person name="O'Donnell K."/>
            <person name="Kasson M."/>
        </authorList>
    </citation>
    <scope>NUCLEOTIDE SEQUENCE [LARGE SCALE GENOMIC DNA]</scope>
    <source>
        <strain evidence="3 4">NRRL 20438</strain>
    </source>
</reference>
<feature type="coiled-coil region" evidence="1">
    <location>
        <begin position="838"/>
        <end position="872"/>
    </location>
</feature>
<name>A0A428U182_9HYPO</name>
<keyword evidence="1" id="KW-0175">Coiled coil</keyword>
<dbReference type="Proteomes" id="UP000288429">
    <property type="component" value="Unassembled WGS sequence"/>
</dbReference>
<dbReference type="EMBL" id="NIZV01000108">
    <property type="protein sequence ID" value="RSM08060.1"/>
    <property type="molecule type" value="Genomic_DNA"/>
</dbReference>
<evidence type="ECO:0000256" key="2">
    <source>
        <dbReference type="SAM" id="MobiDB-lite"/>
    </source>
</evidence>
<organism evidence="3 4">
    <name type="scientific">Fusarium ambrosium</name>
    <dbReference type="NCBI Taxonomy" id="131363"/>
    <lineage>
        <taxon>Eukaryota</taxon>
        <taxon>Fungi</taxon>
        <taxon>Dikarya</taxon>
        <taxon>Ascomycota</taxon>
        <taxon>Pezizomycotina</taxon>
        <taxon>Sordariomycetes</taxon>
        <taxon>Hypocreomycetidae</taxon>
        <taxon>Hypocreales</taxon>
        <taxon>Nectriaceae</taxon>
        <taxon>Fusarium</taxon>
        <taxon>Fusarium solani species complex</taxon>
    </lineage>
</organism>
<dbReference type="SUPFAM" id="SSF52540">
    <property type="entry name" value="P-loop containing nucleoside triphosphate hydrolases"/>
    <property type="match status" value="1"/>
</dbReference>
<evidence type="ECO:0000313" key="3">
    <source>
        <dbReference type="EMBL" id="RSM08060.1"/>
    </source>
</evidence>
<dbReference type="InterPro" id="IPR027417">
    <property type="entry name" value="P-loop_NTPase"/>
</dbReference>
<gene>
    <name evidence="3" type="ORF">CDV31_008273</name>
</gene>
<proteinExistence type="predicted"/>
<evidence type="ECO:0008006" key="5">
    <source>
        <dbReference type="Google" id="ProtNLM"/>
    </source>
</evidence>
<keyword evidence="4" id="KW-1185">Reference proteome</keyword>
<evidence type="ECO:0000313" key="4">
    <source>
        <dbReference type="Proteomes" id="UP000288429"/>
    </source>
</evidence>
<sequence length="1020" mass="114166">MAQLNEPSEAPEAPPKWNNWEPFHKRDTKNAKPGTYYVSGESMEYPPEGAPDTTEHQPAVWFSTKKNAEINEQASDDEKKTRKLTEEDINRLTSLQLVTHSRNHRPENSNDAGSGTWFEIAICKDNGETVKKLANGQSLSWLSHSNWFNAGNSTSNAWCRGRMFTKDDEIFKHLKAGDVISVRISAAPKYRNYAGSGYLVFGFGDGPTMYQTPKVNGSDNNQLPLISVHAQKRRECLMIPANDFSTDMKANIVQGGVDLMGRLLEPHDNGWAVRCHALGPDNADVSVSPNFDLAIELAKNKKKDEKSPIPLLKVVKESAIKPGKKDDDGTATQPKGTPKIIVWDDSEVDKQQVKVQKPDADILIYQMHAPLWTGNLWTEAINNAASQLAKTRRGEDLDHSTIIVIDADDLRADGIRISRGISWEKTMEDVQGNIAKIYDKLWTVSGKEMFGKLVCGVHWLVRFGYEGVLHLRPIQTGEMRPFIFHMVPNMAEGDLLRVYRGRMSGIHLAFVTGLAASLARQPRASNCRMGRTQIGLAIELAIVWSHRFANTGFCKDAKGGLNYPEAKDINNYRTSKTRVIYGDQNKIETRGRWSLFNILQQRQEPVAAEVVKLGTEHLESSIPTAKFGSVQTADRTEIEGYRSTAAVIQEYLNSKPNKPLSIAVFGQPGAGKSFGVKQVIRAVLERGKDWEPIEANISQFLNYSDLVVVFRKIRDTAMSGETPVVLFDEFDSDFDGKRLGWLKYFLAPMQDGQFMDSGFVRPLGHAIFIFIGGTSPTFREFKYNKDVVVAQDVAAQEKATAKEAIKKAANAKRFRDGEISYLSGADQEDAKTAAAKEEEEEKKAIEAATKKKDDAKKKVQELVALLQEDRDLKQTKKPDFVSRLSAHINVKGPNKSDEGDKMFIMRRAMLLQAQLKKHFGVDDVKDIQVDETVLNALLKAEEFSNGTRSIELILKTSRLSGRRRFESSDLASDEQLSMHVEDVPDFHDLIEEPITLAADRPVDVDLYNKIMWSGLSKDQD</sequence>
<dbReference type="AlphaFoldDB" id="A0A428U182"/>
<protein>
    <recommendedName>
        <fullName evidence="5">ATPase AAA-type core domain-containing protein</fullName>
    </recommendedName>
</protein>